<dbReference type="GO" id="GO:0043115">
    <property type="term" value="F:precorrin-2 dehydrogenase activity"/>
    <property type="evidence" value="ECO:0007669"/>
    <property type="project" value="UniProtKB-EC"/>
</dbReference>
<evidence type="ECO:0000256" key="5">
    <source>
        <dbReference type="ARBA" id="ARBA00023244"/>
    </source>
</evidence>
<dbReference type="GO" id="GO:0004325">
    <property type="term" value="F:ferrochelatase activity"/>
    <property type="evidence" value="ECO:0007669"/>
    <property type="project" value="InterPro"/>
</dbReference>
<dbReference type="STRING" id="745820.SAMN04488053_11925"/>
<organism evidence="7 8">
    <name type="scientific">Alkalicoccus daliensis</name>
    <dbReference type="NCBI Taxonomy" id="745820"/>
    <lineage>
        <taxon>Bacteria</taxon>
        <taxon>Bacillati</taxon>
        <taxon>Bacillota</taxon>
        <taxon>Bacilli</taxon>
        <taxon>Bacillales</taxon>
        <taxon>Bacillaceae</taxon>
        <taxon>Alkalicoccus</taxon>
    </lineage>
</organism>
<evidence type="ECO:0000256" key="1">
    <source>
        <dbReference type="ARBA" id="ARBA00005010"/>
    </source>
</evidence>
<keyword evidence="5" id="KW-0627">Porphyrin biosynthesis</keyword>
<protein>
    <recommendedName>
        <fullName evidence="2">precorrin-2 dehydrogenase</fullName>
        <ecNumber evidence="2">1.3.1.76</ecNumber>
    </recommendedName>
</protein>
<dbReference type="Pfam" id="PF13241">
    <property type="entry name" value="NAD_binding_7"/>
    <property type="match status" value="1"/>
</dbReference>
<name>A0A1H0KPX7_9BACI</name>
<dbReference type="SUPFAM" id="SSF51735">
    <property type="entry name" value="NAD(P)-binding Rossmann-fold domains"/>
    <property type="match status" value="1"/>
</dbReference>
<dbReference type="UniPathway" id="UPA00262">
    <property type="reaction ID" value="UER00222"/>
</dbReference>
<dbReference type="SUPFAM" id="SSF75615">
    <property type="entry name" value="Siroheme synthase middle domains-like"/>
    <property type="match status" value="1"/>
</dbReference>
<dbReference type="EMBL" id="FNIL01000019">
    <property type="protein sequence ID" value="SDO57999.1"/>
    <property type="molecule type" value="Genomic_DNA"/>
</dbReference>
<dbReference type="PANTHER" id="PTHR35330:SF1">
    <property type="entry name" value="SIROHEME BIOSYNTHESIS PROTEIN MET8"/>
    <property type="match status" value="1"/>
</dbReference>
<dbReference type="NCBIfam" id="TIGR01470">
    <property type="entry name" value="cysG_Nterm"/>
    <property type="match status" value="1"/>
</dbReference>
<comment type="catalytic activity">
    <reaction evidence="6">
        <text>precorrin-2 + NAD(+) = sirohydrochlorin + NADH + 2 H(+)</text>
        <dbReference type="Rhea" id="RHEA:15613"/>
        <dbReference type="ChEBI" id="CHEBI:15378"/>
        <dbReference type="ChEBI" id="CHEBI:57540"/>
        <dbReference type="ChEBI" id="CHEBI:57945"/>
        <dbReference type="ChEBI" id="CHEBI:58351"/>
        <dbReference type="ChEBI" id="CHEBI:58827"/>
        <dbReference type="EC" id="1.3.1.76"/>
    </reaction>
</comment>
<dbReference type="AlphaFoldDB" id="A0A1H0KPX7"/>
<dbReference type="InterPro" id="IPR036291">
    <property type="entry name" value="NAD(P)-bd_dom_sf"/>
</dbReference>
<reference evidence="8" key="1">
    <citation type="submission" date="2016-10" db="EMBL/GenBank/DDBJ databases">
        <authorList>
            <person name="Varghese N."/>
            <person name="Submissions S."/>
        </authorList>
    </citation>
    <scope>NUCLEOTIDE SEQUENCE [LARGE SCALE GENOMIC DNA]</scope>
    <source>
        <strain evidence="8">CGMCC 1.10369</strain>
    </source>
</reference>
<dbReference type="Proteomes" id="UP000198778">
    <property type="component" value="Unassembled WGS sequence"/>
</dbReference>
<sequence length="205" mass="23000">MSMLPLFVNLKGKKVYIIGGGTVALRRIQHLQKSNASLIVISPEAEDEIQTMHSHQQLTWKKKEYEGEKLADASLIILAAGNKQVHDAVYENVSSTTFINDAMNAAWGNAAVPGTVQRGKLNIAVHTNGASPKLTKQITASLEKNFDHDYGEYVDFLYEARQWLKKTNFSAGKMQALLEEWLSEEYHAKEAQQKVLQMLKNQAQQ</sequence>
<dbReference type="Gene3D" id="1.10.8.610">
    <property type="entry name" value="SirC, precorrin-2 dehydrogenase, C-terminal helical domain-like"/>
    <property type="match status" value="1"/>
</dbReference>
<evidence type="ECO:0000313" key="8">
    <source>
        <dbReference type="Proteomes" id="UP000198778"/>
    </source>
</evidence>
<keyword evidence="4" id="KW-0520">NAD</keyword>
<evidence type="ECO:0000313" key="7">
    <source>
        <dbReference type="EMBL" id="SDO57999.1"/>
    </source>
</evidence>
<gene>
    <name evidence="7" type="ORF">SAMN04488053_11925</name>
</gene>
<proteinExistence type="predicted"/>
<keyword evidence="8" id="KW-1185">Reference proteome</keyword>
<accession>A0A1H0KPX7</accession>
<evidence type="ECO:0000256" key="3">
    <source>
        <dbReference type="ARBA" id="ARBA00023002"/>
    </source>
</evidence>
<dbReference type="GO" id="GO:0019354">
    <property type="term" value="P:siroheme biosynthetic process"/>
    <property type="evidence" value="ECO:0007669"/>
    <property type="project" value="UniProtKB-UniPathway"/>
</dbReference>
<dbReference type="NCBIfam" id="NF005222">
    <property type="entry name" value="PRK06718.1"/>
    <property type="match status" value="1"/>
</dbReference>
<dbReference type="PANTHER" id="PTHR35330">
    <property type="entry name" value="SIROHEME BIOSYNTHESIS PROTEIN MET8"/>
    <property type="match status" value="1"/>
</dbReference>
<dbReference type="InterPro" id="IPR042518">
    <property type="entry name" value="SirC_C"/>
</dbReference>
<keyword evidence="3" id="KW-0560">Oxidoreductase</keyword>
<evidence type="ECO:0000256" key="4">
    <source>
        <dbReference type="ARBA" id="ARBA00023027"/>
    </source>
</evidence>
<dbReference type="InterPro" id="IPR006367">
    <property type="entry name" value="Sirohaem_synthase_N"/>
</dbReference>
<evidence type="ECO:0000256" key="2">
    <source>
        <dbReference type="ARBA" id="ARBA00012400"/>
    </source>
</evidence>
<dbReference type="Pfam" id="PF22440">
    <property type="entry name" value="SirC_C"/>
    <property type="match status" value="1"/>
</dbReference>
<dbReference type="InterPro" id="IPR028161">
    <property type="entry name" value="Met8-like"/>
</dbReference>
<dbReference type="EC" id="1.3.1.76" evidence="2"/>
<dbReference type="Gene3D" id="3.40.50.720">
    <property type="entry name" value="NAD(P)-binding Rossmann-like Domain"/>
    <property type="match status" value="1"/>
</dbReference>
<evidence type="ECO:0000256" key="6">
    <source>
        <dbReference type="ARBA" id="ARBA00047561"/>
    </source>
</evidence>
<dbReference type="OrthoDB" id="9773765at2"/>
<dbReference type="RefSeq" id="WP_090844495.1">
    <property type="nucleotide sequence ID" value="NZ_FNIL01000019.1"/>
</dbReference>
<comment type="pathway">
    <text evidence="1">Porphyrin-containing compound metabolism; siroheme biosynthesis; sirohydrochlorin from precorrin-2: step 1/1.</text>
</comment>